<accession>A0A9E1LYN9</accession>
<dbReference type="PROSITE" id="PS50994">
    <property type="entry name" value="INTEGRASE"/>
    <property type="match status" value="1"/>
</dbReference>
<organism evidence="3 4">
    <name type="scientific">Faecalibacterium prausnitzii</name>
    <dbReference type="NCBI Taxonomy" id="853"/>
    <lineage>
        <taxon>Bacteria</taxon>
        <taxon>Bacillati</taxon>
        <taxon>Bacillota</taxon>
        <taxon>Clostridia</taxon>
        <taxon>Eubacteriales</taxon>
        <taxon>Oscillospiraceae</taxon>
        <taxon>Faecalibacterium</taxon>
    </lineage>
</organism>
<dbReference type="InterPro" id="IPR001584">
    <property type="entry name" value="Integrase_cat-core"/>
</dbReference>
<comment type="caution">
    <text evidence="3">The sequence shown here is derived from an EMBL/GenBank/DDBJ whole genome shotgun (WGS) entry which is preliminary data.</text>
</comment>
<protein>
    <submittedName>
        <fullName evidence="3">IS30 family transposase</fullName>
    </submittedName>
</protein>
<dbReference type="Gene3D" id="3.30.420.10">
    <property type="entry name" value="Ribonuclease H-like superfamily/Ribonuclease H"/>
    <property type="match status" value="1"/>
</dbReference>
<evidence type="ECO:0000313" key="4">
    <source>
        <dbReference type="Proteomes" id="UP000811365"/>
    </source>
</evidence>
<keyword evidence="1" id="KW-0233">DNA recombination</keyword>
<sequence length="355" mass="41113">MRRFKHLTWTDRLRIEKWLNEGMKPKDIASKLRVHISTVYNELHRGEYQRLVGDTWEFVSAYSPDIAEQKYQAHLRDKGPALKIGKDHELANYIETTILNKECSPAAVFGYAQQEGKQFKTSVSVQTVYHYIKKGLFLNLTQEELPRHGKHKQAYKKVCKKEAARAPAGESIEQRPQEVKERQEFGHWEGDTVYSGKGKVKTTCALFTMTERKTRNEIIIGVPNRKAETIVKAVDALERKLGARKFRLIFKSITFDNGTEFAAADMLERSCINKTIPRTKVYFCHPYSSWERGSNEHVNGMIRRKHPKGTDFSKVSKEQLAETEKWINEYPRKIFGYKSSAIMFQQCLNELGIAM</sequence>
<dbReference type="InterPro" id="IPR025246">
    <property type="entry name" value="IS30-like_HTH"/>
</dbReference>
<reference evidence="3" key="1">
    <citation type="submission" date="2021-02" db="EMBL/GenBank/DDBJ databases">
        <title>Infant gut strain persistence is associated with maternal origin, phylogeny, and functional potential including surface adhesion and iron acquisition.</title>
        <authorList>
            <person name="Lou Y.C."/>
        </authorList>
    </citation>
    <scope>NUCLEOTIDE SEQUENCE</scope>
    <source>
        <strain evidence="3">L2_039_000G1_dasL2_039_000G1_maxbin2.maxbin.077</strain>
    </source>
</reference>
<dbReference type="PANTHER" id="PTHR10948">
    <property type="entry name" value="TRANSPOSASE"/>
    <property type="match status" value="1"/>
</dbReference>
<dbReference type="SUPFAM" id="SSF53098">
    <property type="entry name" value="Ribonuclease H-like"/>
    <property type="match status" value="1"/>
</dbReference>
<dbReference type="Pfam" id="PF13936">
    <property type="entry name" value="HTH_38"/>
    <property type="match status" value="1"/>
</dbReference>
<dbReference type="InterPro" id="IPR053392">
    <property type="entry name" value="Transposase_IS30-like"/>
</dbReference>
<evidence type="ECO:0000259" key="2">
    <source>
        <dbReference type="PROSITE" id="PS50994"/>
    </source>
</evidence>
<dbReference type="GO" id="GO:0005829">
    <property type="term" value="C:cytosol"/>
    <property type="evidence" value="ECO:0007669"/>
    <property type="project" value="TreeGrafter"/>
</dbReference>
<dbReference type="GO" id="GO:0003676">
    <property type="term" value="F:nucleic acid binding"/>
    <property type="evidence" value="ECO:0007669"/>
    <property type="project" value="InterPro"/>
</dbReference>
<proteinExistence type="predicted"/>
<dbReference type="PANTHER" id="PTHR10948:SF23">
    <property type="entry name" value="TRANSPOSASE INSI FOR INSERTION SEQUENCE ELEMENT IS30A-RELATED"/>
    <property type="match status" value="1"/>
</dbReference>
<dbReference type="InterPro" id="IPR051917">
    <property type="entry name" value="Transposase-Integrase"/>
</dbReference>
<evidence type="ECO:0000256" key="1">
    <source>
        <dbReference type="ARBA" id="ARBA00023172"/>
    </source>
</evidence>
<gene>
    <name evidence="3" type="ORF">KH315_09890</name>
</gene>
<dbReference type="GO" id="GO:0015074">
    <property type="term" value="P:DNA integration"/>
    <property type="evidence" value="ECO:0007669"/>
    <property type="project" value="InterPro"/>
</dbReference>
<dbReference type="NCBIfam" id="NF033563">
    <property type="entry name" value="transpos_IS30"/>
    <property type="match status" value="1"/>
</dbReference>
<dbReference type="AlphaFoldDB" id="A0A9E1LYN9"/>
<dbReference type="SUPFAM" id="SSF46689">
    <property type="entry name" value="Homeodomain-like"/>
    <property type="match status" value="1"/>
</dbReference>
<dbReference type="GO" id="GO:0032196">
    <property type="term" value="P:transposition"/>
    <property type="evidence" value="ECO:0007669"/>
    <property type="project" value="TreeGrafter"/>
</dbReference>
<dbReference type="EMBL" id="JAGZYH010000036">
    <property type="protein sequence ID" value="MBS6622453.1"/>
    <property type="molecule type" value="Genomic_DNA"/>
</dbReference>
<dbReference type="GO" id="GO:0004803">
    <property type="term" value="F:transposase activity"/>
    <property type="evidence" value="ECO:0007669"/>
    <property type="project" value="TreeGrafter"/>
</dbReference>
<dbReference type="InterPro" id="IPR012337">
    <property type="entry name" value="RNaseH-like_sf"/>
</dbReference>
<dbReference type="Proteomes" id="UP000811365">
    <property type="component" value="Unassembled WGS sequence"/>
</dbReference>
<evidence type="ECO:0000313" key="3">
    <source>
        <dbReference type="EMBL" id="MBS6622453.1"/>
    </source>
</evidence>
<name>A0A9E1LYN9_9FIRM</name>
<dbReference type="InterPro" id="IPR009057">
    <property type="entry name" value="Homeodomain-like_sf"/>
</dbReference>
<feature type="domain" description="Integrase catalytic" evidence="2">
    <location>
        <begin position="172"/>
        <end position="347"/>
    </location>
</feature>
<dbReference type="GO" id="GO:0006310">
    <property type="term" value="P:DNA recombination"/>
    <property type="evidence" value="ECO:0007669"/>
    <property type="project" value="UniProtKB-KW"/>
</dbReference>
<dbReference type="InterPro" id="IPR036397">
    <property type="entry name" value="RNaseH_sf"/>
</dbReference>